<dbReference type="FunFam" id="2.60.40.1180:FF:000002">
    <property type="entry name" value="1,4-alpha-glucan branching enzyme GlgB"/>
    <property type="match status" value="1"/>
</dbReference>
<comment type="similarity">
    <text evidence="4 10">Belongs to the glycosyl hydrolase 13 family. GlgB subfamily.</text>
</comment>
<name>A0A1E3A9H6_9FIRM</name>
<dbReference type="CDD" id="cd02855">
    <property type="entry name" value="E_set_GBE_prok_N"/>
    <property type="match status" value="1"/>
</dbReference>
<keyword evidence="9 10" id="KW-0119">Carbohydrate metabolism</keyword>
<dbReference type="EMBL" id="MCGH01000002">
    <property type="protein sequence ID" value="ODM05147.1"/>
    <property type="molecule type" value="Genomic_DNA"/>
</dbReference>
<dbReference type="SUPFAM" id="SSF51011">
    <property type="entry name" value="Glycosyl hydrolase domain"/>
    <property type="match status" value="1"/>
</dbReference>
<dbReference type="GO" id="GO:0043169">
    <property type="term" value="F:cation binding"/>
    <property type="evidence" value="ECO:0007669"/>
    <property type="project" value="InterPro"/>
</dbReference>
<dbReference type="InterPro" id="IPR037439">
    <property type="entry name" value="Branching_enzy"/>
</dbReference>
<dbReference type="InterPro" id="IPR044143">
    <property type="entry name" value="GlgB_N_E_set_prok"/>
</dbReference>
<dbReference type="NCBIfam" id="TIGR01515">
    <property type="entry name" value="branching_enzym"/>
    <property type="match status" value="1"/>
</dbReference>
<evidence type="ECO:0000256" key="10">
    <source>
        <dbReference type="HAMAP-Rule" id="MF_00685"/>
    </source>
</evidence>
<comment type="subunit">
    <text evidence="10">Monomer.</text>
</comment>
<keyword evidence="6 10" id="KW-0328">Glycosyltransferase</keyword>
<dbReference type="Pfam" id="PF02806">
    <property type="entry name" value="Alpha-amylase_C"/>
    <property type="match status" value="1"/>
</dbReference>
<dbReference type="InterPro" id="IPR017853">
    <property type="entry name" value="GH"/>
</dbReference>
<comment type="function">
    <text evidence="2 10">Catalyzes the formation of the alpha-1,6-glucosidic linkages in glycogen by scission of a 1,4-alpha-linked oligosaccharide from growing alpha-1,4-glucan chains and the subsequent attachment of the oligosaccharide to the alpha-1,6 position.</text>
</comment>
<evidence type="ECO:0000259" key="12">
    <source>
        <dbReference type="SMART" id="SM00642"/>
    </source>
</evidence>
<dbReference type="RefSeq" id="WP_069151514.1">
    <property type="nucleotide sequence ID" value="NZ_MCGH01000002.1"/>
</dbReference>
<dbReference type="InterPro" id="IPR004193">
    <property type="entry name" value="Glyco_hydro_13_N"/>
</dbReference>
<dbReference type="InterPro" id="IPR013783">
    <property type="entry name" value="Ig-like_fold"/>
</dbReference>
<comment type="pathway">
    <text evidence="3 10">Glycan biosynthesis; glycogen biosynthesis.</text>
</comment>
<dbReference type="GO" id="GO:0003844">
    <property type="term" value="F:1,4-alpha-glucan branching enzyme activity"/>
    <property type="evidence" value="ECO:0007669"/>
    <property type="project" value="UniProtKB-UniRule"/>
</dbReference>
<keyword evidence="8 10" id="KW-0320">Glycogen biosynthesis</keyword>
<protein>
    <recommendedName>
        <fullName evidence="10">1,4-alpha-glucan branching enzyme GlgB</fullName>
        <ecNumber evidence="10">2.4.1.18</ecNumber>
    </recommendedName>
    <alternativeName>
        <fullName evidence="10">1,4-alpha-D-glucan:1,4-alpha-D-glucan 6-glucosyl-transferase</fullName>
    </alternativeName>
    <alternativeName>
        <fullName evidence="10">Alpha-(1-&gt;4)-glucan branching enzyme</fullName>
    </alternativeName>
    <alternativeName>
        <fullName evidence="10">Glycogen branching enzyme</fullName>
        <shortName evidence="10">BE</shortName>
    </alternativeName>
</protein>
<dbReference type="Proteomes" id="UP000094067">
    <property type="component" value="Unassembled WGS sequence"/>
</dbReference>
<dbReference type="EC" id="2.4.1.18" evidence="10"/>
<evidence type="ECO:0000256" key="4">
    <source>
        <dbReference type="ARBA" id="ARBA00009000"/>
    </source>
</evidence>
<dbReference type="GO" id="GO:0005978">
    <property type="term" value="P:glycogen biosynthetic process"/>
    <property type="evidence" value="ECO:0007669"/>
    <property type="project" value="UniProtKB-UniRule"/>
</dbReference>
<gene>
    <name evidence="13" type="primary">glgB_1</name>
    <name evidence="10" type="synonym">glgB</name>
    <name evidence="13" type="ORF">BEI61_01030</name>
</gene>
<dbReference type="GO" id="GO:0004553">
    <property type="term" value="F:hydrolase activity, hydrolyzing O-glycosyl compounds"/>
    <property type="evidence" value="ECO:0007669"/>
    <property type="project" value="InterPro"/>
</dbReference>
<evidence type="ECO:0000256" key="6">
    <source>
        <dbReference type="ARBA" id="ARBA00022676"/>
    </source>
</evidence>
<evidence type="ECO:0000256" key="8">
    <source>
        <dbReference type="ARBA" id="ARBA00023056"/>
    </source>
</evidence>
<dbReference type="InterPro" id="IPR006407">
    <property type="entry name" value="GlgB"/>
</dbReference>
<dbReference type="Pfam" id="PF02922">
    <property type="entry name" value="CBM_48"/>
    <property type="match status" value="1"/>
</dbReference>
<organism evidence="13 14">
    <name type="scientific">Eisenbergiella tayi</name>
    <dbReference type="NCBI Taxonomy" id="1432052"/>
    <lineage>
        <taxon>Bacteria</taxon>
        <taxon>Bacillati</taxon>
        <taxon>Bacillota</taxon>
        <taxon>Clostridia</taxon>
        <taxon>Lachnospirales</taxon>
        <taxon>Lachnospiraceae</taxon>
        <taxon>Eisenbergiella</taxon>
    </lineage>
</organism>
<feature type="active site" description="Nucleophile" evidence="10 11">
    <location>
        <position position="321"/>
    </location>
</feature>
<comment type="catalytic activity">
    <reaction evidence="1 10">
        <text>Transfers a segment of a (1-&gt;4)-alpha-D-glucan chain to a primary hydroxy group in a similar glucan chain.</text>
        <dbReference type="EC" id="2.4.1.18"/>
    </reaction>
</comment>
<dbReference type="PIRSF" id="PIRSF000463">
    <property type="entry name" value="GlgB"/>
    <property type="match status" value="1"/>
</dbReference>
<dbReference type="NCBIfam" id="NF003811">
    <property type="entry name" value="PRK05402.1"/>
    <property type="match status" value="1"/>
</dbReference>
<evidence type="ECO:0000256" key="5">
    <source>
        <dbReference type="ARBA" id="ARBA00022600"/>
    </source>
</evidence>
<dbReference type="Gene3D" id="3.20.20.80">
    <property type="entry name" value="Glycosidases"/>
    <property type="match status" value="1"/>
</dbReference>
<dbReference type="PANTHER" id="PTHR43651">
    <property type="entry name" value="1,4-ALPHA-GLUCAN-BRANCHING ENZYME"/>
    <property type="match status" value="1"/>
</dbReference>
<sequence length="640" mass="74019">MAGVAKTKKAEKVFISEADEYLFAQGTHYDIYKKLGAHPSVENGKKGMFFAVWAPHAEQVHVFGTFNEWEENQYPMKKKGPGGIYELFIPGVKTGEMYKFLITTPDGRKLYKADPFANYAEKRPGTASITTDISHLKWSDSAWMEERDGKDMNKEPMAIYECHIGSWMKHPCKDEDGFYNYREFADRLVAYLKDLKFTHVELMGIAEHPFDGSWGYQVTGYYAPTSRYGTAEDFAYLVNTLHRSKIGVILDWVPAHFPKDAHGLAEFDGEALFEHPDPRLGEHPDWGTKIFNYGKNEVKNFLIANALFWIKEFHIDGLRVDAVASMLYLDYGKKDGEWVPNKFGSNKNLEAIEFFKHFNSVIRGTFPGVMTIAEESTAWPMVTGPIDKGGLDFSFKWNMGWMHDFCEYMKLDPYFRKNNHYSMTFAMSYNSAENYILPLSHDEVVHLKCSMVNKMPGLRADKYANLRAGYAYMFGHEGKKLLFMGQEFAQEREWSEERELDWYMLQDELNSGMLEYVKFLLNMYRKYPCLHEIDNDWNGFEWVNADDAERSTYSFIRKASDEKNNLLFVLNMTPVERKDYCVGVPRRKNYRLVLNSDDKQFGGNGAEIPASIRAISEPCDYKPYRITFDLPASSALVFVF</sequence>
<dbReference type="NCBIfam" id="NF008967">
    <property type="entry name" value="PRK12313.1"/>
    <property type="match status" value="1"/>
</dbReference>
<comment type="caution">
    <text evidence="13">The sequence shown here is derived from an EMBL/GenBank/DDBJ whole genome shotgun (WGS) entry which is preliminary data.</text>
</comment>
<feature type="domain" description="Glycosyl hydrolase family 13 catalytic" evidence="12">
    <location>
        <begin position="176"/>
        <end position="513"/>
    </location>
</feature>
<dbReference type="Gene3D" id="2.60.40.1180">
    <property type="entry name" value="Golgi alpha-mannosidase II"/>
    <property type="match status" value="1"/>
</dbReference>
<dbReference type="InterPro" id="IPR006048">
    <property type="entry name" value="A-amylase/branching_C"/>
</dbReference>
<dbReference type="PANTHER" id="PTHR43651:SF3">
    <property type="entry name" value="1,4-ALPHA-GLUCAN-BRANCHING ENZYME"/>
    <property type="match status" value="1"/>
</dbReference>
<dbReference type="InterPro" id="IPR013780">
    <property type="entry name" value="Glyco_hydro_b"/>
</dbReference>
<dbReference type="CDD" id="cd11322">
    <property type="entry name" value="AmyAc_Glg_BE"/>
    <property type="match status" value="1"/>
</dbReference>
<evidence type="ECO:0000313" key="13">
    <source>
        <dbReference type="EMBL" id="ODM05147.1"/>
    </source>
</evidence>
<feature type="active site" description="Proton donor" evidence="10 11">
    <location>
        <position position="374"/>
    </location>
</feature>
<evidence type="ECO:0000256" key="1">
    <source>
        <dbReference type="ARBA" id="ARBA00000826"/>
    </source>
</evidence>
<keyword evidence="7 10" id="KW-0808">Transferase</keyword>
<dbReference type="UniPathway" id="UPA00164"/>
<dbReference type="HAMAP" id="MF_00685">
    <property type="entry name" value="GlgB"/>
    <property type="match status" value="1"/>
</dbReference>
<evidence type="ECO:0000256" key="9">
    <source>
        <dbReference type="ARBA" id="ARBA00023277"/>
    </source>
</evidence>
<dbReference type="SUPFAM" id="SSF51445">
    <property type="entry name" value="(Trans)glycosidases"/>
    <property type="match status" value="1"/>
</dbReference>
<evidence type="ECO:0000256" key="3">
    <source>
        <dbReference type="ARBA" id="ARBA00004964"/>
    </source>
</evidence>
<dbReference type="FunFam" id="2.60.40.10:FF:000169">
    <property type="entry name" value="1,4-alpha-glucan branching enzyme GlgB"/>
    <property type="match status" value="1"/>
</dbReference>
<dbReference type="AlphaFoldDB" id="A0A1E3A9H6"/>
<dbReference type="Pfam" id="PF00128">
    <property type="entry name" value="Alpha-amylase"/>
    <property type="match status" value="2"/>
</dbReference>
<evidence type="ECO:0000256" key="11">
    <source>
        <dbReference type="PIRSR" id="PIRSR000463-1"/>
    </source>
</evidence>
<dbReference type="GO" id="GO:0005829">
    <property type="term" value="C:cytosol"/>
    <property type="evidence" value="ECO:0007669"/>
    <property type="project" value="TreeGrafter"/>
</dbReference>
<keyword evidence="5 10" id="KW-0321">Glycogen metabolism</keyword>
<evidence type="ECO:0000256" key="7">
    <source>
        <dbReference type="ARBA" id="ARBA00022679"/>
    </source>
</evidence>
<dbReference type="InterPro" id="IPR006047">
    <property type="entry name" value="GH13_cat_dom"/>
</dbReference>
<dbReference type="SMART" id="SM00642">
    <property type="entry name" value="Aamy"/>
    <property type="match status" value="1"/>
</dbReference>
<reference evidence="13 14" key="1">
    <citation type="submission" date="2016-07" db="EMBL/GenBank/DDBJ databases">
        <title>Characterization of isolates of Eisenbergiella tayi derived from blood cultures, using whole genome sequencing.</title>
        <authorList>
            <person name="Burdz T."/>
            <person name="Wiebe D."/>
            <person name="Huynh C."/>
            <person name="Bernard K."/>
        </authorList>
    </citation>
    <scope>NUCLEOTIDE SEQUENCE [LARGE SCALE GENOMIC DNA]</scope>
    <source>
        <strain evidence="13 14">NML 110608</strain>
    </source>
</reference>
<evidence type="ECO:0000313" key="14">
    <source>
        <dbReference type="Proteomes" id="UP000094067"/>
    </source>
</evidence>
<proteinExistence type="inferred from homology"/>
<dbReference type="Gene3D" id="2.60.40.10">
    <property type="entry name" value="Immunoglobulins"/>
    <property type="match status" value="1"/>
</dbReference>
<evidence type="ECO:0000256" key="2">
    <source>
        <dbReference type="ARBA" id="ARBA00002953"/>
    </source>
</evidence>
<dbReference type="PATRIC" id="fig|1432052.4.peg.1161"/>
<dbReference type="FunFam" id="3.20.20.80:FF:000003">
    <property type="entry name" value="1,4-alpha-glucan branching enzyme GlgB"/>
    <property type="match status" value="1"/>
</dbReference>
<accession>A0A1E3A9H6</accession>